<feature type="transmembrane region" description="Helical" evidence="8">
    <location>
        <begin position="106"/>
        <end position="124"/>
    </location>
</feature>
<name>A0A226DQE9_FOLCA</name>
<feature type="transmembrane region" description="Helical" evidence="8">
    <location>
        <begin position="21"/>
        <end position="41"/>
    </location>
</feature>
<feature type="transmembrane region" description="Helical" evidence="8">
    <location>
        <begin position="364"/>
        <end position="383"/>
    </location>
</feature>
<dbReference type="InterPro" id="IPR052192">
    <property type="entry name" value="Insect_Ionotropic_Sensory_Rcpt"/>
</dbReference>
<dbReference type="PANTHER" id="PTHR42643">
    <property type="entry name" value="IONOTROPIC RECEPTOR 20A-RELATED"/>
    <property type="match status" value="1"/>
</dbReference>
<dbReference type="PANTHER" id="PTHR42643:SF24">
    <property type="entry name" value="IONOTROPIC RECEPTOR 60A"/>
    <property type="match status" value="1"/>
</dbReference>
<keyword evidence="6" id="KW-0675">Receptor</keyword>
<evidence type="ECO:0000256" key="1">
    <source>
        <dbReference type="ARBA" id="ARBA00004651"/>
    </source>
</evidence>
<keyword evidence="4 8" id="KW-1133">Transmembrane helix</keyword>
<evidence type="ECO:0000256" key="6">
    <source>
        <dbReference type="ARBA" id="ARBA00023170"/>
    </source>
</evidence>
<evidence type="ECO:0000256" key="3">
    <source>
        <dbReference type="ARBA" id="ARBA00022692"/>
    </source>
</evidence>
<organism evidence="9 10">
    <name type="scientific">Folsomia candida</name>
    <name type="common">Springtail</name>
    <dbReference type="NCBI Taxonomy" id="158441"/>
    <lineage>
        <taxon>Eukaryota</taxon>
        <taxon>Metazoa</taxon>
        <taxon>Ecdysozoa</taxon>
        <taxon>Arthropoda</taxon>
        <taxon>Hexapoda</taxon>
        <taxon>Collembola</taxon>
        <taxon>Entomobryomorpha</taxon>
        <taxon>Isotomoidea</taxon>
        <taxon>Isotomidae</taxon>
        <taxon>Proisotominae</taxon>
        <taxon>Folsomia</taxon>
    </lineage>
</organism>
<evidence type="ECO:0000313" key="9">
    <source>
        <dbReference type="EMBL" id="OXA46897.1"/>
    </source>
</evidence>
<comment type="subcellular location">
    <subcellularLocation>
        <location evidence="1">Cell membrane</location>
        <topology evidence="1">Multi-pass membrane protein</topology>
    </subcellularLocation>
</comment>
<evidence type="ECO:0000256" key="5">
    <source>
        <dbReference type="ARBA" id="ARBA00023136"/>
    </source>
</evidence>
<keyword evidence="10" id="KW-1185">Reference proteome</keyword>
<keyword evidence="3 8" id="KW-0812">Transmembrane</keyword>
<accession>A0A226DQE9</accession>
<dbReference type="EMBL" id="LNIX01000014">
    <property type="protein sequence ID" value="OXA46897.1"/>
    <property type="molecule type" value="Genomic_DNA"/>
</dbReference>
<dbReference type="GO" id="GO:0005886">
    <property type="term" value="C:plasma membrane"/>
    <property type="evidence" value="ECO:0007669"/>
    <property type="project" value="UniProtKB-SubCell"/>
</dbReference>
<evidence type="ECO:0000256" key="4">
    <source>
        <dbReference type="ARBA" id="ARBA00022989"/>
    </source>
</evidence>
<feature type="transmembrane region" description="Helical" evidence="8">
    <location>
        <begin position="47"/>
        <end position="67"/>
    </location>
</feature>
<evidence type="ECO:0000256" key="7">
    <source>
        <dbReference type="ARBA" id="ARBA00023180"/>
    </source>
</evidence>
<evidence type="ECO:0000313" key="10">
    <source>
        <dbReference type="Proteomes" id="UP000198287"/>
    </source>
</evidence>
<gene>
    <name evidence="9" type="ORF">Fcan01_18163</name>
</gene>
<dbReference type="Proteomes" id="UP000198287">
    <property type="component" value="Unassembled WGS sequence"/>
</dbReference>
<dbReference type="Gene3D" id="1.10.287.70">
    <property type="match status" value="1"/>
</dbReference>
<keyword evidence="5 8" id="KW-0472">Membrane</keyword>
<protein>
    <submittedName>
        <fullName evidence="9">Uncharacterized protein</fullName>
    </submittedName>
</protein>
<comment type="caution">
    <text evidence="9">The sequence shown here is derived from an EMBL/GenBank/DDBJ whole genome shotgun (WGS) entry which is preliminary data.</text>
</comment>
<evidence type="ECO:0000256" key="2">
    <source>
        <dbReference type="ARBA" id="ARBA00022475"/>
    </source>
</evidence>
<reference evidence="9 10" key="1">
    <citation type="submission" date="2015-12" db="EMBL/GenBank/DDBJ databases">
        <title>The genome of Folsomia candida.</title>
        <authorList>
            <person name="Faddeeva A."/>
            <person name="Derks M.F."/>
            <person name="Anvar Y."/>
            <person name="Smit S."/>
            <person name="Van Straalen N."/>
            <person name="Roelofs D."/>
        </authorList>
    </citation>
    <scope>NUCLEOTIDE SEQUENCE [LARGE SCALE GENOMIC DNA]</scope>
    <source>
        <strain evidence="9 10">VU population</strain>
        <tissue evidence="9">Whole body</tissue>
    </source>
</reference>
<evidence type="ECO:0000256" key="8">
    <source>
        <dbReference type="SAM" id="Phobius"/>
    </source>
</evidence>
<proteinExistence type="predicted"/>
<keyword evidence="2" id="KW-1003">Cell membrane</keyword>
<dbReference type="AlphaFoldDB" id="A0A226DQE9"/>
<keyword evidence="7" id="KW-0325">Glycoprotein</keyword>
<sequence length="457" mass="52896">MKDTSKKSYRFGIYNVRFYPVQFVFVVPLPTVLGGIEAFMAPFSTTVWTTLFLCCVTITLICACARVEKNAWKVSENMVQDFLNVTSILFGQVSGTTLKMFGNKKWLAKIMLTIWFLGGGYTIIDNLYTGSIFSFMTAIQAPKVPPTFQMLVKDSEIRIITMASFHFDESANLSPFSTLRSLLIPAYLELFNKQPNYIDMLNHLSKKIMFVPIFFSYKLWQSFIRNVTQFKSIQYEHEILDTKSIFAVMDDSEDLKYCYGALKWSDSRLIIKAKEDTPFVDIRLAVGNANYLLPIFVKPMGLLLSSGLAKRWNELYDLYSILKDMRGHNSSNYKKYFSKVMYNVRDPVTFHESDPVSFESMKDIFVLCGTILLLAALIICYECTHFIGSYFTKDWNTLYSRIRLSFTLRLAIVRRMWTAVICSFVQVRTNLNNIICNASSLYLRWIDQFLIYLHARL</sequence>